<dbReference type="KEGG" id="dfi:AXF13_09425"/>
<gene>
    <name evidence="1" type="ORF">AXF13_09425</name>
</gene>
<dbReference type="AlphaFoldDB" id="A0A109W573"/>
<name>A0A109W573_9BACT</name>
<dbReference type="Gene3D" id="3.30.460.40">
    <property type="match status" value="1"/>
</dbReference>
<keyword evidence="2" id="KW-1185">Reference proteome</keyword>
<organism evidence="1 2">
    <name type="scientific">Desulfovibrio fairfieldensis</name>
    <dbReference type="NCBI Taxonomy" id="44742"/>
    <lineage>
        <taxon>Bacteria</taxon>
        <taxon>Pseudomonadati</taxon>
        <taxon>Thermodesulfobacteriota</taxon>
        <taxon>Desulfovibrionia</taxon>
        <taxon>Desulfovibrionales</taxon>
        <taxon>Desulfovibrionaceae</taxon>
        <taxon>Desulfovibrio</taxon>
    </lineage>
</organism>
<dbReference type="Pfam" id="PF14907">
    <property type="entry name" value="NTP_transf_5"/>
    <property type="match status" value="1"/>
</dbReference>
<dbReference type="RefSeq" id="WP_062254810.1">
    <property type="nucleotide sequence ID" value="NZ_CP014229.1"/>
</dbReference>
<accession>A0A109W573</accession>
<reference evidence="2" key="1">
    <citation type="submission" date="2016-02" db="EMBL/GenBank/DDBJ databases">
        <authorList>
            <person name="Holder M.E."/>
            <person name="Ajami N.J."/>
            <person name="Petrosino J.F."/>
        </authorList>
    </citation>
    <scope>NUCLEOTIDE SEQUENCE [LARGE SCALE GENOMIC DNA]</scope>
    <source>
        <strain evidence="2">CCUG 45958</strain>
    </source>
</reference>
<protein>
    <recommendedName>
        <fullName evidence="3">Nucleotidyltransferase</fullName>
    </recommendedName>
</protein>
<dbReference type="STRING" id="44742.AXF13_09425"/>
<evidence type="ECO:0000313" key="1">
    <source>
        <dbReference type="EMBL" id="AMD91563.1"/>
    </source>
</evidence>
<sequence length="373" mass="42644">MTCTPVLRHLVNKLYSKYVRGDDQEFLSFIFAKNPTQESLDHCLSVCDIEALGAGKCILLSYLIHNNPKLKLSKYAGPRINGLITYYRFANMKTLSHFSRIGKAYNAAGISMLLFKGGAMKVLRPELPRPMGDVDILIPANRIEEATRIGEGLGYLHYKEESKHAVDFHTETESAVDVHHSIFDPGKDLKQFHDGLFARATPRRAFGVDFLLPCHEDLCFLVMSNLTKNLREHTSLGNLYYALCDCQYLQKAPSFDWGLVWKDAVVCGQELEIRFAAEFMNAIVADTIPDLDKYFPADPAMEAFCNQVIFDEDYFLPRQKECQAIRVVELKNNPWTFGTFIAKFLLMKKLRNQPAFVRWYLKRKETQGTVHAH</sequence>
<dbReference type="EMBL" id="CP014229">
    <property type="protein sequence ID" value="AMD91563.1"/>
    <property type="molecule type" value="Genomic_DNA"/>
</dbReference>
<dbReference type="Proteomes" id="UP000069241">
    <property type="component" value="Chromosome"/>
</dbReference>
<evidence type="ECO:0008006" key="3">
    <source>
        <dbReference type="Google" id="ProtNLM"/>
    </source>
</evidence>
<dbReference type="InterPro" id="IPR039498">
    <property type="entry name" value="NTP_transf_5"/>
</dbReference>
<proteinExistence type="predicted"/>
<evidence type="ECO:0000313" key="2">
    <source>
        <dbReference type="Proteomes" id="UP000069241"/>
    </source>
</evidence>